<dbReference type="Pfam" id="PF13600">
    <property type="entry name" value="DUF4140"/>
    <property type="match status" value="1"/>
</dbReference>
<dbReference type="InterPro" id="IPR025554">
    <property type="entry name" value="DUF4140"/>
</dbReference>
<evidence type="ECO:0000313" key="5">
    <source>
        <dbReference type="Proteomes" id="UP000030653"/>
    </source>
</evidence>
<feature type="domain" description="DUF4140" evidence="3">
    <location>
        <begin position="17"/>
        <end position="114"/>
    </location>
</feature>
<dbReference type="GeneID" id="63685630"/>
<organism evidence="4 5">
    <name type="scientific">Dacryopinax primogenitus (strain DJM 731)</name>
    <name type="common">Brown rot fungus</name>
    <dbReference type="NCBI Taxonomy" id="1858805"/>
    <lineage>
        <taxon>Eukaryota</taxon>
        <taxon>Fungi</taxon>
        <taxon>Dikarya</taxon>
        <taxon>Basidiomycota</taxon>
        <taxon>Agaricomycotina</taxon>
        <taxon>Dacrymycetes</taxon>
        <taxon>Dacrymycetales</taxon>
        <taxon>Dacrymycetaceae</taxon>
        <taxon>Dacryopinax</taxon>
    </lineage>
</organism>
<evidence type="ECO:0008006" key="6">
    <source>
        <dbReference type="Google" id="ProtNLM"/>
    </source>
</evidence>
<dbReference type="Pfam" id="PF13598">
    <property type="entry name" value="DUF4139"/>
    <property type="match status" value="1"/>
</dbReference>
<name>M5FUE7_DACPD</name>
<proteinExistence type="predicted"/>
<dbReference type="OMA" id="IANQHTH"/>
<dbReference type="Proteomes" id="UP000030653">
    <property type="component" value="Unassembled WGS sequence"/>
</dbReference>
<evidence type="ECO:0000259" key="3">
    <source>
        <dbReference type="Pfam" id="PF13600"/>
    </source>
</evidence>
<evidence type="ECO:0000259" key="2">
    <source>
        <dbReference type="Pfam" id="PF13598"/>
    </source>
</evidence>
<dbReference type="PANTHER" id="PTHR31005:SF8">
    <property type="entry name" value="DUF4139 DOMAIN-CONTAINING PROTEIN"/>
    <property type="match status" value="1"/>
</dbReference>
<gene>
    <name evidence="4" type="ORF">DACRYDRAFT_118368</name>
</gene>
<accession>M5FUE7</accession>
<dbReference type="NCBIfam" id="TIGR02231">
    <property type="entry name" value="mucoidy inhibitor MuiA family protein"/>
    <property type="match status" value="1"/>
</dbReference>
<dbReference type="PANTHER" id="PTHR31005">
    <property type="entry name" value="DUF4139 DOMAIN-CONTAINING PROTEIN"/>
    <property type="match status" value="1"/>
</dbReference>
<dbReference type="EMBL" id="JH795871">
    <property type="protein sequence ID" value="EJT99099.1"/>
    <property type="molecule type" value="Genomic_DNA"/>
</dbReference>
<dbReference type="InterPro" id="IPR011935">
    <property type="entry name" value="CHP02231"/>
</dbReference>
<keyword evidence="5" id="KW-1185">Reference proteome</keyword>
<dbReference type="STRING" id="1858805.M5FUE7"/>
<evidence type="ECO:0000256" key="1">
    <source>
        <dbReference type="SAM" id="Coils"/>
    </source>
</evidence>
<dbReference type="OrthoDB" id="10068793at2759"/>
<dbReference type="HOGENOM" id="CLU_010457_2_0_1"/>
<keyword evidence="1" id="KW-0175">Coiled coil</keyword>
<dbReference type="AlphaFoldDB" id="M5FUE7"/>
<sequence>MSPTIEIDASQHPISSVTVYQGRAEVVRKFAIELEVGQSEVLIDKLPTCLDEASLRVDGIGNAVIFDVIYELRPSFHPPPNPYTKESDEINALRNEAAALKREFKVLEAQNAVLDEFSHTLNAKDIDAEREDIAMKAKQINEIDTKIAAKGRGPPLSEEQIKLATKVTVVVLAERAGKAELTATYVVTNATWTPLYDLRAMIDATAKTGTAISLSYRASIVQTTGEDWKDIILSLSTSAPLTGTQIPELMSQRIRPPLRPRNLPHGFRGSRGGGRGIIAPLRAAAPVGAAQFGFAATASLADVETEAIREPSQQRQMVVPAARAQEGTISANFLIDGQSTIPSDGCTHKVAIAVLDLSAEIEWIAVPKLNKSAFLQCQIVNSSSYSLLQGPSNIFVDGSFVAKSQIPFVSPQDTFACSIGIDPSIRITYAPQSRKARTQATGTIFNQSKVDASIFTQRISIKNTRQTTVKLFVRDHVPVSEDQKFKISVIEPKDLGAAKAGEIVNISKEAFCRWSQKDWDTLDISSNNGNSFGANTHTPYGQVEWVVTLGPGKSTELILSWNFVGSGGTTRRSVGDIFWCN</sequence>
<evidence type="ECO:0000313" key="4">
    <source>
        <dbReference type="EMBL" id="EJT99099.1"/>
    </source>
</evidence>
<protein>
    <recommendedName>
        <fullName evidence="6">Mucoidy inhibitor A</fullName>
    </recommendedName>
</protein>
<feature type="domain" description="DUF4139" evidence="2">
    <location>
        <begin position="181"/>
        <end position="561"/>
    </location>
</feature>
<dbReference type="InterPro" id="IPR037291">
    <property type="entry name" value="DUF4139"/>
</dbReference>
<reference evidence="4 5" key="1">
    <citation type="journal article" date="2012" name="Science">
        <title>The Paleozoic origin of enzymatic lignin decomposition reconstructed from 31 fungal genomes.</title>
        <authorList>
            <person name="Floudas D."/>
            <person name="Binder M."/>
            <person name="Riley R."/>
            <person name="Barry K."/>
            <person name="Blanchette R.A."/>
            <person name="Henrissat B."/>
            <person name="Martinez A.T."/>
            <person name="Otillar R."/>
            <person name="Spatafora J.W."/>
            <person name="Yadav J.S."/>
            <person name="Aerts A."/>
            <person name="Benoit I."/>
            <person name="Boyd A."/>
            <person name="Carlson A."/>
            <person name="Copeland A."/>
            <person name="Coutinho P.M."/>
            <person name="de Vries R.P."/>
            <person name="Ferreira P."/>
            <person name="Findley K."/>
            <person name="Foster B."/>
            <person name="Gaskell J."/>
            <person name="Glotzer D."/>
            <person name="Gorecki P."/>
            <person name="Heitman J."/>
            <person name="Hesse C."/>
            <person name="Hori C."/>
            <person name="Igarashi K."/>
            <person name="Jurgens J.A."/>
            <person name="Kallen N."/>
            <person name="Kersten P."/>
            <person name="Kohler A."/>
            <person name="Kuees U."/>
            <person name="Kumar T.K.A."/>
            <person name="Kuo A."/>
            <person name="LaButti K."/>
            <person name="Larrondo L.F."/>
            <person name="Lindquist E."/>
            <person name="Ling A."/>
            <person name="Lombard V."/>
            <person name="Lucas S."/>
            <person name="Lundell T."/>
            <person name="Martin R."/>
            <person name="McLaughlin D.J."/>
            <person name="Morgenstern I."/>
            <person name="Morin E."/>
            <person name="Murat C."/>
            <person name="Nagy L.G."/>
            <person name="Nolan M."/>
            <person name="Ohm R.A."/>
            <person name="Patyshakuliyeva A."/>
            <person name="Rokas A."/>
            <person name="Ruiz-Duenas F.J."/>
            <person name="Sabat G."/>
            <person name="Salamov A."/>
            <person name="Samejima M."/>
            <person name="Schmutz J."/>
            <person name="Slot J.C."/>
            <person name="St John F."/>
            <person name="Stenlid J."/>
            <person name="Sun H."/>
            <person name="Sun S."/>
            <person name="Syed K."/>
            <person name="Tsang A."/>
            <person name="Wiebenga A."/>
            <person name="Young D."/>
            <person name="Pisabarro A."/>
            <person name="Eastwood D.C."/>
            <person name="Martin F."/>
            <person name="Cullen D."/>
            <person name="Grigoriev I.V."/>
            <person name="Hibbett D.S."/>
        </authorList>
    </citation>
    <scope>NUCLEOTIDE SEQUENCE [LARGE SCALE GENOMIC DNA]</scope>
    <source>
        <strain evidence="4 5">DJM-731 SS1</strain>
    </source>
</reference>
<dbReference type="RefSeq" id="XP_040625997.1">
    <property type="nucleotide sequence ID" value="XM_040770568.1"/>
</dbReference>
<feature type="coiled-coil region" evidence="1">
    <location>
        <begin position="83"/>
        <end position="110"/>
    </location>
</feature>